<keyword evidence="8 9" id="KW-0472">Membrane</keyword>
<evidence type="ECO:0000256" key="3">
    <source>
        <dbReference type="ARBA" id="ARBA00022670"/>
    </source>
</evidence>
<dbReference type="EMBL" id="PHQP01000103">
    <property type="protein sequence ID" value="RAV33229.1"/>
    <property type="molecule type" value="Genomic_DNA"/>
</dbReference>
<keyword evidence="7 9" id="KW-1133">Transmembrane helix</keyword>
<dbReference type="OrthoDB" id="4308908at2"/>
<dbReference type="GO" id="GO:0005886">
    <property type="term" value="C:plasma membrane"/>
    <property type="evidence" value="ECO:0007669"/>
    <property type="project" value="UniProtKB-SubCell"/>
</dbReference>
<dbReference type="UniPathway" id="UPA00665"/>
<proteinExistence type="inferred from homology"/>
<organism evidence="11 12">
    <name type="scientific">Corynebacterium heidelbergense</name>
    <dbReference type="NCBI Taxonomy" id="2055947"/>
    <lineage>
        <taxon>Bacteria</taxon>
        <taxon>Bacillati</taxon>
        <taxon>Actinomycetota</taxon>
        <taxon>Actinomycetes</taxon>
        <taxon>Mycobacteriales</taxon>
        <taxon>Corynebacteriaceae</taxon>
        <taxon>Corynebacterium</taxon>
    </lineage>
</organism>
<comment type="function">
    <text evidence="9">This protein specifically catalyzes the removal of signal peptides from prolipoproteins.</text>
</comment>
<evidence type="ECO:0000256" key="9">
    <source>
        <dbReference type="HAMAP-Rule" id="MF_00161"/>
    </source>
</evidence>
<evidence type="ECO:0000256" key="4">
    <source>
        <dbReference type="ARBA" id="ARBA00022692"/>
    </source>
</evidence>
<evidence type="ECO:0000313" key="11">
    <source>
        <dbReference type="EMBL" id="RAV33229.1"/>
    </source>
</evidence>
<accession>A0A364V9C2</accession>
<dbReference type="AlphaFoldDB" id="A0A364V9C2"/>
<evidence type="ECO:0000256" key="8">
    <source>
        <dbReference type="ARBA" id="ARBA00023136"/>
    </source>
</evidence>
<dbReference type="PRINTS" id="PR00781">
    <property type="entry name" value="LIPOSIGPTASE"/>
</dbReference>
<feature type="active site" evidence="9">
    <location>
        <position position="157"/>
    </location>
</feature>
<reference evidence="11 12" key="1">
    <citation type="journal article" date="2018" name="Syst. Appl. Microbiol.">
        <title>Corynebacterium heidelbergense sp. nov., isolated from the preen glands of Egyptian geese (Alopochen aegyptiacus).</title>
        <authorList>
            <person name="Braun M.S."/>
            <person name="Wang E."/>
            <person name="Zimmermann S."/>
            <person name="Wink M."/>
        </authorList>
    </citation>
    <scope>NUCLEOTIDE SEQUENCE [LARGE SCALE GENOMIC DNA]</scope>
    <source>
        <strain evidence="11 12">DSM 104638</strain>
    </source>
</reference>
<evidence type="ECO:0000256" key="1">
    <source>
        <dbReference type="ARBA" id="ARBA00006139"/>
    </source>
</evidence>
<keyword evidence="6 9" id="KW-0378">Hydrolase</keyword>
<feature type="transmembrane region" description="Helical" evidence="9">
    <location>
        <begin position="147"/>
        <end position="170"/>
    </location>
</feature>
<comment type="caution">
    <text evidence="11">The sequence shown here is derived from an EMBL/GenBank/DDBJ whole genome shotgun (WGS) entry which is preliminary data.</text>
</comment>
<evidence type="ECO:0000256" key="7">
    <source>
        <dbReference type="ARBA" id="ARBA00022989"/>
    </source>
</evidence>
<evidence type="ECO:0000256" key="5">
    <source>
        <dbReference type="ARBA" id="ARBA00022750"/>
    </source>
</evidence>
<dbReference type="PANTHER" id="PTHR33695:SF1">
    <property type="entry name" value="LIPOPROTEIN SIGNAL PEPTIDASE"/>
    <property type="match status" value="1"/>
</dbReference>
<evidence type="ECO:0000256" key="6">
    <source>
        <dbReference type="ARBA" id="ARBA00022801"/>
    </source>
</evidence>
<dbReference type="InterPro" id="IPR001872">
    <property type="entry name" value="Peptidase_A8"/>
</dbReference>
<comment type="similarity">
    <text evidence="1 9 10">Belongs to the peptidase A8 family.</text>
</comment>
<keyword evidence="4 9" id="KW-0812">Transmembrane</keyword>
<evidence type="ECO:0000256" key="2">
    <source>
        <dbReference type="ARBA" id="ARBA00022475"/>
    </source>
</evidence>
<sequence>MGPSARGGEIARGRWGIRLDRVKHRRCTATALTLMSAVVLIDQVSKLWAVHALTPDKPLPVLGEWFRLYLVRNPGAAFSMGTQVTIVFSLIQLAAVILCLVLSLRSRSMWSALSIGLIGGGAAGNLLDRIFRSPGGMHGHVVDFFSFWSFAVFNVADSAITVGVAVYLLYSLVVEPARTRQVAVAAEGHGDLSVEGGAAAPAGGKKEVHG</sequence>
<comment type="subcellular location">
    <subcellularLocation>
        <location evidence="9">Cell membrane</location>
        <topology evidence="9">Multi-pass membrane protein</topology>
    </subcellularLocation>
</comment>
<keyword evidence="3 9" id="KW-0645">Protease</keyword>
<feature type="active site" evidence="9">
    <location>
        <position position="143"/>
    </location>
</feature>
<dbReference type="EC" id="3.4.23.36" evidence="9"/>
<dbReference type="GO" id="GO:0006508">
    <property type="term" value="P:proteolysis"/>
    <property type="evidence" value="ECO:0007669"/>
    <property type="project" value="UniProtKB-KW"/>
</dbReference>
<keyword evidence="5 9" id="KW-0064">Aspartyl protease</keyword>
<dbReference type="GO" id="GO:0004190">
    <property type="term" value="F:aspartic-type endopeptidase activity"/>
    <property type="evidence" value="ECO:0007669"/>
    <property type="project" value="UniProtKB-UniRule"/>
</dbReference>
<gene>
    <name evidence="9 11" type="primary">lspA</name>
    <name evidence="11" type="ORF">CWC39_09600</name>
</gene>
<dbReference type="PANTHER" id="PTHR33695">
    <property type="entry name" value="LIPOPROTEIN SIGNAL PEPTIDASE"/>
    <property type="match status" value="1"/>
</dbReference>
<comment type="catalytic activity">
    <reaction evidence="9">
        <text>Release of signal peptides from bacterial membrane prolipoproteins. Hydrolyzes -Xaa-Yaa-Zaa-|-(S,diacylglyceryl)Cys-, in which Xaa is hydrophobic (preferably Leu), and Yaa (Ala or Ser) and Zaa (Gly or Ala) have small, neutral side chains.</text>
        <dbReference type="EC" id="3.4.23.36"/>
    </reaction>
</comment>
<evidence type="ECO:0000256" key="10">
    <source>
        <dbReference type="RuleBase" id="RU004181"/>
    </source>
</evidence>
<feature type="transmembrane region" description="Helical" evidence="9">
    <location>
        <begin position="76"/>
        <end position="102"/>
    </location>
</feature>
<feature type="transmembrane region" description="Helical" evidence="9">
    <location>
        <begin position="109"/>
        <end position="127"/>
    </location>
</feature>
<dbReference type="Proteomes" id="UP000251047">
    <property type="component" value="Unassembled WGS sequence"/>
</dbReference>
<comment type="caution">
    <text evidence="9">Lacks conserved residue(s) required for the propagation of feature annotation.</text>
</comment>
<protein>
    <recommendedName>
        <fullName evidence="9">Lipoprotein signal peptidase</fullName>
        <ecNumber evidence="9">3.4.23.36</ecNumber>
    </recommendedName>
    <alternativeName>
        <fullName evidence="9">Prolipoprotein signal peptidase</fullName>
    </alternativeName>
    <alternativeName>
        <fullName evidence="9">Signal peptidase II</fullName>
        <shortName evidence="9">SPase II</shortName>
    </alternativeName>
</protein>
<keyword evidence="2 9" id="KW-1003">Cell membrane</keyword>
<name>A0A364V9C2_9CORY</name>
<evidence type="ECO:0000313" key="12">
    <source>
        <dbReference type="Proteomes" id="UP000251047"/>
    </source>
</evidence>
<dbReference type="NCBIfam" id="TIGR00077">
    <property type="entry name" value="lspA"/>
    <property type="match status" value="1"/>
</dbReference>
<comment type="pathway">
    <text evidence="9">Protein modification; lipoprotein biosynthesis (signal peptide cleavage).</text>
</comment>
<dbReference type="Pfam" id="PF01252">
    <property type="entry name" value="Peptidase_A8"/>
    <property type="match status" value="1"/>
</dbReference>
<dbReference type="HAMAP" id="MF_00161">
    <property type="entry name" value="LspA"/>
    <property type="match status" value="1"/>
</dbReference>